<reference evidence="1" key="1">
    <citation type="journal article" date="2014" name="PLoS ONE">
        <title>The first complete genome sequence of the class fimbriimonadia in the phylum armatimonadetes.</title>
        <authorList>
            <person name="Hu Z.Y."/>
            <person name="Wang Y.Z."/>
            <person name="Im W.T."/>
            <person name="Wang S.Y."/>
            <person name="Zhao G.P."/>
            <person name="Zheng H.J."/>
            <person name="Quan Z.X."/>
        </authorList>
    </citation>
    <scope>NUCLEOTIDE SEQUENCE [LARGE SCALE GENOMIC DNA]</scope>
    <source>
        <strain evidence="1">Gsoil 348</strain>
    </source>
</reference>
<evidence type="ECO:0000313" key="2">
    <source>
        <dbReference type="Proteomes" id="UP000027982"/>
    </source>
</evidence>
<dbReference type="AlphaFoldDB" id="A0A068NTF0"/>
<dbReference type="RefSeq" id="WP_025229237.1">
    <property type="nucleotide sequence ID" value="NZ_CP007139.1"/>
</dbReference>
<dbReference type="KEGG" id="fgi:OP10G_3460"/>
<proteinExistence type="predicted"/>
<evidence type="ECO:0000313" key="1">
    <source>
        <dbReference type="EMBL" id="AIE86828.1"/>
    </source>
</evidence>
<accession>A0A068NTF0</accession>
<gene>
    <name evidence="1" type="ORF">OP10G_3460</name>
</gene>
<dbReference type="EMBL" id="CP007139">
    <property type="protein sequence ID" value="AIE86828.1"/>
    <property type="molecule type" value="Genomic_DNA"/>
</dbReference>
<sequence length="89" mass="9524">MANASEWKSLLTERGWIDEEGKIVAPGTSIVKISLPEARSFTVRGGKISQPIQLSGEFLVVQESNVDTAGRSRVTAIPLSTILAIESLA</sequence>
<organism evidence="1 2">
    <name type="scientific">Fimbriimonas ginsengisoli Gsoil 348</name>
    <dbReference type="NCBI Taxonomy" id="661478"/>
    <lineage>
        <taxon>Bacteria</taxon>
        <taxon>Bacillati</taxon>
        <taxon>Armatimonadota</taxon>
        <taxon>Fimbriimonadia</taxon>
        <taxon>Fimbriimonadales</taxon>
        <taxon>Fimbriimonadaceae</taxon>
        <taxon>Fimbriimonas</taxon>
    </lineage>
</organism>
<dbReference type="Proteomes" id="UP000027982">
    <property type="component" value="Chromosome"/>
</dbReference>
<keyword evidence="2" id="KW-1185">Reference proteome</keyword>
<name>A0A068NTF0_FIMGI</name>
<protein>
    <submittedName>
        <fullName evidence="1">Uncharacterized protein</fullName>
    </submittedName>
</protein>
<reference evidence="1" key="2">
    <citation type="submission" date="2014-01" db="EMBL/GenBank/DDBJ databases">
        <authorList>
            <person name="Hu Z.-Y."/>
            <person name="Wang Y.-Z."/>
            <person name="Im W.-T."/>
            <person name="Wang S.-Y."/>
            <person name="Zhao G.-P."/>
            <person name="Zheng H.-J."/>
            <person name="Quan Z.-X."/>
        </authorList>
    </citation>
    <scope>NUCLEOTIDE SEQUENCE</scope>
    <source>
        <strain evidence="1">Gsoil 348</strain>
    </source>
</reference>
<dbReference type="HOGENOM" id="CLU_2450255_0_0_0"/>